<comment type="caution">
    <text evidence="3">The sequence shown here is derived from an EMBL/GenBank/DDBJ whole genome shotgun (WGS) entry which is preliminary data.</text>
</comment>
<dbReference type="Pfam" id="PF18443">
    <property type="entry name" value="Tli4_N"/>
    <property type="match status" value="1"/>
</dbReference>
<dbReference type="InterPro" id="IPR040761">
    <property type="entry name" value="Tli4_N"/>
</dbReference>
<keyword evidence="4" id="KW-1185">Reference proteome</keyword>
<dbReference type="Pfam" id="PF18426">
    <property type="entry name" value="Tli4_C"/>
    <property type="match status" value="1"/>
</dbReference>
<evidence type="ECO:0000313" key="4">
    <source>
        <dbReference type="Proteomes" id="UP000291078"/>
    </source>
</evidence>
<feature type="domain" description="Tle cognate immunity protein 4 C-terminal" evidence="1">
    <location>
        <begin position="196"/>
        <end position="358"/>
    </location>
</feature>
<dbReference type="InterPro" id="IPR041290">
    <property type="entry name" value="Tli4_C"/>
</dbReference>
<dbReference type="RefSeq" id="WP_130390083.1">
    <property type="nucleotide sequence ID" value="NZ_SGXM01000001.1"/>
</dbReference>
<proteinExistence type="predicted"/>
<gene>
    <name evidence="3" type="ORF">EV147_1107</name>
</gene>
<evidence type="ECO:0000259" key="2">
    <source>
        <dbReference type="Pfam" id="PF18443"/>
    </source>
</evidence>
<protein>
    <recommendedName>
        <fullName evidence="5">Tle cognate immunity protein 4 C-terminal domain-containing protein</fullName>
    </recommendedName>
</protein>
<dbReference type="EMBL" id="SGXM01000001">
    <property type="protein sequence ID" value="RZT42090.1"/>
    <property type="molecule type" value="Genomic_DNA"/>
</dbReference>
<organism evidence="3 4">
    <name type="scientific">Cupriavidus agavae</name>
    <dbReference type="NCBI Taxonomy" id="1001822"/>
    <lineage>
        <taxon>Bacteria</taxon>
        <taxon>Pseudomonadati</taxon>
        <taxon>Pseudomonadota</taxon>
        <taxon>Betaproteobacteria</taxon>
        <taxon>Burkholderiales</taxon>
        <taxon>Burkholderiaceae</taxon>
        <taxon>Cupriavidus</taxon>
    </lineage>
</organism>
<evidence type="ECO:0000313" key="3">
    <source>
        <dbReference type="EMBL" id="RZT42090.1"/>
    </source>
</evidence>
<sequence length="360" mass="40457">MNPCLHAGFTALLALALTACNGQRPLTPQEKDTLNHLTENLVTRCVGRYLIDVPADSHMFQSTNVEKVMVEAQAMTHERYLREMQARHEELMATKNDSGYQYLYNDGVIEGMPDSRYFIALRSPGALTDAGRMIEAYRWDRGYRIKMMLEAYSAKDSTYFKDDPSVRDNPGMTNISERLAKIVSFLSRTQGRPDTEIPTEPGMCFPGGFIAGHASEKENLRAHFVLDTHRDVSFDLDTDTDIRGTTTLLQRGDEIRRVLRHKKDGRTLRNGRVQLTDLAAEEWLMAGETHAGVAAFHFQLEANSLVGSPKSPFLQLELDVGTSNRLLKSYREPAGSLTEAESVGLWDAVSRTLRPRPNAF</sequence>
<dbReference type="Proteomes" id="UP000291078">
    <property type="component" value="Unassembled WGS sequence"/>
</dbReference>
<feature type="domain" description="Tle cognate immunity protein 4 N-terminal" evidence="2">
    <location>
        <begin position="43"/>
        <end position="192"/>
    </location>
</feature>
<evidence type="ECO:0000259" key="1">
    <source>
        <dbReference type="Pfam" id="PF18426"/>
    </source>
</evidence>
<dbReference type="AlphaFoldDB" id="A0A4Q7S8L2"/>
<evidence type="ECO:0008006" key="5">
    <source>
        <dbReference type="Google" id="ProtNLM"/>
    </source>
</evidence>
<reference evidence="3 4" key="1">
    <citation type="journal article" date="2015" name="Stand. Genomic Sci.">
        <title>Genomic Encyclopedia of Bacterial and Archaeal Type Strains, Phase III: the genomes of soil and plant-associated and newly described type strains.</title>
        <authorList>
            <person name="Whitman W.B."/>
            <person name="Woyke T."/>
            <person name="Klenk H.P."/>
            <person name="Zhou Y."/>
            <person name="Lilburn T.G."/>
            <person name="Beck B.J."/>
            <person name="De Vos P."/>
            <person name="Vandamme P."/>
            <person name="Eisen J.A."/>
            <person name="Garrity G."/>
            <person name="Hugenholtz P."/>
            <person name="Kyrpides N.C."/>
        </authorList>
    </citation>
    <scope>NUCLEOTIDE SEQUENCE [LARGE SCALE GENOMIC DNA]</scope>
    <source>
        <strain evidence="3 4">ASC-9842</strain>
    </source>
</reference>
<name>A0A4Q7S8L2_9BURK</name>
<accession>A0A4Q7S8L2</accession>
<dbReference type="OrthoDB" id="8722129at2"/>